<feature type="non-terminal residue" evidence="1">
    <location>
        <position position="1"/>
    </location>
</feature>
<comment type="caution">
    <text evidence="1">The sequence shown here is derived from an EMBL/GenBank/DDBJ whole genome shotgun (WGS) entry which is preliminary data.</text>
</comment>
<sequence length="70" mass="7403">LRPRGFRGAAAAHWPDNARFGHMGRAGGALESRALGTGDKTKRNRRGRVPGCGGIAILGGRRRCHACPVL</sequence>
<protein>
    <submittedName>
        <fullName evidence="1">Uncharacterized protein</fullName>
    </submittedName>
</protein>
<accession>A0ABV3RV89</accession>
<dbReference type="RefSeq" id="WP_367880290.1">
    <property type="nucleotide sequence ID" value="NZ_JBFNXX010000286.1"/>
</dbReference>
<gene>
    <name evidence="1" type="ORF">AB2B41_23805</name>
</gene>
<evidence type="ECO:0000313" key="1">
    <source>
        <dbReference type="EMBL" id="MEW9922621.1"/>
    </source>
</evidence>
<dbReference type="Proteomes" id="UP001556098">
    <property type="component" value="Unassembled WGS sequence"/>
</dbReference>
<proteinExistence type="predicted"/>
<evidence type="ECO:0000313" key="2">
    <source>
        <dbReference type="Proteomes" id="UP001556098"/>
    </source>
</evidence>
<keyword evidence="2" id="KW-1185">Reference proteome</keyword>
<reference evidence="1 2" key="1">
    <citation type="submission" date="2024-07" db="EMBL/GenBank/DDBJ databases">
        <title>Marimonas sp.nov., isolated from tidal-flat sediment.</title>
        <authorList>
            <person name="Jayan J.N."/>
            <person name="Lee S.S."/>
        </authorList>
    </citation>
    <scope>NUCLEOTIDE SEQUENCE [LARGE SCALE GENOMIC DNA]</scope>
    <source>
        <strain evidence="1 2">MJW-29</strain>
    </source>
</reference>
<name>A0ABV3RV89_9RHOB</name>
<dbReference type="EMBL" id="JBFNXX010000286">
    <property type="protein sequence ID" value="MEW9922621.1"/>
    <property type="molecule type" value="Genomic_DNA"/>
</dbReference>
<organism evidence="1 2">
    <name type="scientific">Sulfitobacter sediminis</name>
    <dbReference type="NCBI Taxonomy" id="3234186"/>
    <lineage>
        <taxon>Bacteria</taxon>
        <taxon>Pseudomonadati</taxon>
        <taxon>Pseudomonadota</taxon>
        <taxon>Alphaproteobacteria</taxon>
        <taxon>Rhodobacterales</taxon>
        <taxon>Roseobacteraceae</taxon>
        <taxon>Sulfitobacter</taxon>
    </lineage>
</organism>